<accession>A0ABU6FME9</accession>
<comment type="caution">
    <text evidence="1">The sequence shown here is derived from an EMBL/GenBank/DDBJ whole genome shotgun (WGS) entry which is preliminary data.</text>
</comment>
<dbReference type="RefSeq" id="WP_326023781.1">
    <property type="nucleotide sequence ID" value="NZ_JAOZYC010000205.1"/>
</dbReference>
<name>A0ABU6FME9_9ACTN</name>
<sequence length="66" mass="7422">MSVDNTRTFAALCAPEEQQVVKAIRTLERDERFGSHVTGQGLTRPYVIGLRECFIPVRQGSRAEET</sequence>
<proteinExistence type="predicted"/>
<protein>
    <submittedName>
        <fullName evidence="1">Uncharacterized protein</fullName>
    </submittedName>
</protein>
<organism evidence="1 2">
    <name type="scientific">Streptomyces endophyticus</name>
    <dbReference type="NCBI Taxonomy" id="714166"/>
    <lineage>
        <taxon>Bacteria</taxon>
        <taxon>Bacillati</taxon>
        <taxon>Actinomycetota</taxon>
        <taxon>Actinomycetes</taxon>
        <taxon>Kitasatosporales</taxon>
        <taxon>Streptomycetaceae</taxon>
        <taxon>Streptomyces</taxon>
    </lineage>
</organism>
<keyword evidence="2" id="KW-1185">Reference proteome</keyword>
<gene>
    <name evidence="1" type="ORF">OKJ99_41540</name>
</gene>
<dbReference type="EMBL" id="JAOZYC010000205">
    <property type="protein sequence ID" value="MEB8343977.1"/>
    <property type="molecule type" value="Genomic_DNA"/>
</dbReference>
<dbReference type="Proteomes" id="UP001354931">
    <property type="component" value="Unassembled WGS sequence"/>
</dbReference>
<evidence type="ECO:0000313" key="2">
    <source>
        <dbReference type="Proteomes" id="UP001354931"/>
    </source>
</evidence>
<evidence type="ECO:0000313" key="1">
    <source>
        <dbReference type="EMBL" id="MEB8343977.1"/>
    </source>
</evidence>
<reference evidence="1 2" key="1">
    <citation type="submission" date="2022-10" db="EMBL/GenBank/DDBJ databases">
        <authorList>
            <person name="Xie J."/>
            <person name="Shen N."/>
        </authorList>
    </citation>
    <scope>NUCLEOTIDE SEQUENCE [LARGE SCALE GENOMIC DNA]</scope>
    <source>
        <strain evidence="1 2">YIM65594</strain>
    </source>
</reference>